<dbReference type="InterPro" id="IPR006917">
    <property type="entry name" value="SOUL_heme-bd"/>
</dbReference>
<dbReference type="GO" id="GO:0005737">
    <property type="term" value="C:cytoplasm"/>
    <property type="evidence" value="ECO:0007669"/>
    <property type="project" value="UniProtKB-SubCell"/>
</dbReference>
<dbReference type="PANTHER" id="PTHR11220">
    <property type="entry name" value="HEME-BINDING PROTEIN-RELATED"/>
    <property type="match status" value="1"/>
</dbReference>
<feature type="compositionally biased region" description="Polar residues" evidence="7">
    <location>
        <begin position="694"/>
        <end position="704"/>
    </location>
</feature>
<reference evidence="9" key="1">
    <citation type="submission" date="2015-10" db="EMBL/GenBank/DDBJ databases">
        <title>EvidentialGene: Evidence-directed Construction of Complete mRNA Transcriptomes without Genomes.</title>
        <authorList>
            <person name="Gilbert D.G."/>
        </authorList>
    </citation>
    <scope>NUCLEOTIDE SEQUENCE</scope>
</reference>
<evidence type="ECO:0000256" key="8">
    <source>
        <dbReference type="SAM" id="SignalP"/>
    </source>
</evidence>
<evidence type="ECO:0000256" key="6">
    <source>
        <dbReference type="ARBA" id="ARBA00040755"/>
    </source>
</evidence>
<protein>
    <recommendedName>
        <fullName evidence="6">Heme-binding protein 1</fullName>
    </recommendedName>
</protein>
<feature type="chain" id="PRO_5007422775" description="Heme-binding protein 1" evidence="8">
    <location>
        <begin position="25"/>
        <end position="704"/>
    </location>
</feature>
<evidence type="ECO:0000256" key="3">
    <source>
        <dbReference type="ARBA" id="ARBA00011245"/>
    </source>
</evidence>
<dbReference type="Pfam" id="PF04832">
    <property type="entry name" value="SOUL"/>
    <property type="match status" value="1"/>
</dbReference>
<proteinExistence type="inferred from homology"/>
<keyword evidence="4" id="KW-0963">Cytoplasm</keyword>
<dbReference type="PANTHER" id="PTHR11220:SF1">
    <property type="entry name" value="HEME-BINDING PROTEIN 2"/>
    <property type="match status" value="1"/>
</dbReference>
<evidence type="ECO:0000256" key="4">
    <source>
        <dbReference type="ARBA" id="ARBA00022490"/>
    </source>
</evidence>
<evidence type="ECO:0000256" key="2">
    <source>
        <dbReference type="ARBA" id="ARBA00009817"/>
    </source>
</evidence>
<dbReference type="InterPro" id="IPR011256">
    <property type="entry name" value="Reg_factor_effector_dom_sf"/>
</dbReference>
<dbReference type="OrthoDB" id="6424451at2759"/>
<keyword evidence="8" id="KW-0732">Signal</keyword>
<feature type="signal peptide" evidence="8">
    <location>
        <begin position="1"/>
        <end position="24"/>
    </location>
</feature>
<dbReference type="SUPFAM" id="SSF55136">
    <property type="entry name" value="Probable bacterial effector-binding domain"/>
    <property type="match status" value="1"/>
</dbReference>
<name>A0A0P5LXP3_9CRUS</name>
<organism evidence="9">
    <name type="scientific">Daphnia magna</name>
    <dbReference type="NCBI Taxonomy" id="35525"/>
    <lineage>
        <taxon>Eukaryota</taxon>
        <taxon>Metazoa</taxon>
        <taxon>Ecdysozoa</taxon>
        <taxon>Arthropoda</taxon>
        <taxon>Crustacea</taxon>
        <taxon>Branchiopoda</taxon>
        <taxon>Diplostraca</taxon>
        <taxon>Cladocera</taxon>
        <taxon>Anomopoda</taxon>
        <taxon>Daphniidae</taxon>
        <taxon>Daphnia</taxon>
    </lineage>
</organism>
<comment type="similarity">
    <text evidence="2">Belongs to the HEBP family.</text>
</comment>
<feature type="region of interest" description="Disordered" evidence="7">
    <location>
        <begin position="685"/>
        <end position="704"/>
    </location>
</feature>
<sequence>MDSNPISKWAMALFFPFAIIESLALNLEDCNKPNAGFPAVFDTVSLGDFHIRAYEKVMASSTSRFYFAPLALLEHTSASSGRNNLTGENQLAFRVEMWNDELRYIVKDYLSNITGLAIEENRVSILPFEKVSLRCQRCSPTRLDSRWRSFSQSSKQMEFRMVCSTLEECHNLREQMVHHPEQFSSHLTLFFRMESNKGSVGSIRRKTASITSDHVWNGPIMFDLNRRFSNSSFALVTSQDRGRIVSEALENVLADVEILLESVEDLAKEPEDELRLRKMMENILFENYIIPLEDDSESAWNSLYWDYENVGLDVRPDIMARKLNKVYKNAEERDRKWIVEQLSHGPGLSSTKTVLSDETSLALANIFQTIPKHIGSRLQSSQRNIQWDGHKFIPKVTKLFRINLDKLRHSFKPVRNVPIKYSVIDLRLDLNVQPAMSRINFERQPQIPEFRNAKKGNEEMQTIMKPDERLTSDTTGNESSPGVLQGLFQTIRGAITGGGIKTAPYTVIRQEKDYEERLYPAQKWVKTRVENISKDSASSAMFRKLFNYISGQNSKQIKIPMTAPVTVFIEPGSGPNCESTFTMAFYIPSEFQEDTPEPTADDVSIEERPEFKVLTRTYGGFSNDRVTKQEHINLFTSLSEEDKQLVDQSAPYYYAGYDPPFKLFYRRNEVWMNSFQPRLQIDAESEQQAFAPPNSCSGVNTPEN</sequence>
<dbReference type="Gene3D" id="3.20.80.10">
    <property type="entry name" value="Regulatory factor, effector binding domain"/>
    <property type="match status" value="1"/>
</dbReference>
<dbReference type="EMBL" id="GDIQ01063948">
    <property type="protein sequence ID" value="JAN30789.1"/>
    <property type="molecule type" value="Transcribed_RNA"/>
</dbReference>
<evidence type="ECO:0000256" key="5">
    <source>
        <dbReference type="ARBA" id="ARBA00037673"/>
    </source>
</evidence>
<dbReference type="AlphaFoldDB" id="A0A0P5LXP3"/>
<comment type="subcellular location">
    <subcellularLocation>
        <location evidence="1">Cytoplasm</location>
    </subcellularLocation>
</comment>
<evidence type="ECO:0000313" key="9">
    <source>
        <dbReference type="EMBL" id="JAN30789.1"/>
    </source>
</evidence>
<dbReference type="FunFam" id="3.20.80.10:FF:000003">
    <property type="entry name" value="Heme-binding protein 1"/>
    <property type="match status" value="1"/>
</dbReference>
<evidence type="ECO:0000256" key="7">
    <source>
        <dbReference type="SAM" id="MobiDB-lite"/>
    </source>
</evidence>
<comment type="function">
    <text evidence="5">May bind free porphyrinogens that may be present in the cell and thus facilitate removal of these potentially toxic compound. Binds with a high affinity to one molecule of heme or porphyrins. It binds metalloporphyrins, free porphyrins and N-methylprotoporphyrin with similar affinities.</text>
</comment>
<evidence type="ECO:0000256" key="1">
    <source>
        <dbReference type="ARBA" id="ARBA00004496"/>
    </source>
</evidence>
<accession>A0A0P5LXP3</accession>
<comment type="subunit">
    <text evidence="3">Monomer.</text>
</comment>